<feature type="transmembrane region" description="Helical" evidence="10">
    <location>
        <begin position="289"/>
        <end position="309"/>
    </location>
</feature>
<evidence type="ECO:0000256" key="10">
    <source>
        <dbReference type="SAM" id="Phobius"/>
    </source>
</evidence>
<dbReference type="OrthoDB" id="9986677at2759"/>
<evidence type="ECO:0000256" key="7">
    <source>
        <dbReference type="ARBA" id="ARBA00022989"/>
    </source>
</evidence>
<feature type="transmembrane region" description="Helical" evidence="10">
    <location>
        <begin position="389"/>
        <end position="412"/>
    </location>
</feature>
<dbReference type="GO" id="GO:0015031">
    <property type="term" value="P:protein transport"/>
    <property type="evidence" value="ECO:0007669"/>
    <property type="project" value="UniProtKB-KW"/>
</dbReference>
<feature type="transmembrane region" description="Helical" evidence="10">
    <location>
        <begin position="626"/>
        <end position="646"/>
    </location>
</feature>
<dbReference type="NCBIfam" id="TIGR00727">
    <property type="entry name" value="ISP4_OPT"/>
    <property type="match status" value="1"/>
</dbReference>
<feature type="transmembrane region" description="Helical" evidence="10">
    <location>
        <begin position="472"/>
        <end position="494"/>
    </location>
</feature>
<feature type="transmembrane region" description="Helical" evidence="10">
    <location>
        <begin position="109"/>
        <end position="129"/>
    </location>
</feature>
<feature type="transmembrane region" description="Helical" evidence="10">
    <location>
        <begin position="704"/>
        <end position="726"/>
    </location>
</feature>
<sequence>MSFQGSINKEETAYCRNEKEDDEKSLKNKDLWISNPKEPKTDDESGPSEEEHYFASDETDVAIVNDIAVINDNPDLPVLTVRSIITGLILSILSSSVSQLMQFKPVGSTLTNTFLLIVAYLICSAWAKWLPQHTWLNPGPFNYKEHTCIYIMVSSANTSAYGTLVLSTQQLFYSNTPGPAGSIFFLLATQLVGYGIAGQLRPFLVYPSNLIWPTSLPLVSVLNTFSAKSEEARWRTRFFFIVFFAIFVYELIPQYMFPLLGGLSIVCIARQDSRWVKNLFGGLNPNEGLGMFSFCFDWNLLSSISPLVLPFWVQMNILTGILLLWLIGPLAYYFNVWNAQSFPFLSNSIFRLFPNGTAEYYPQGQVLNSDNTVNQTALAEVGIPVYSTIYAISYVVVNMTLTATISHVFLFYGKQIYETFRILRTKLSTGDLDIHMKLMKNYPEVPQWWYYGVFMAGIAVNIGVAYANHSGFPWWGCILAIGLSAILSLPLNMITAITGGGIGLNVFAEMIGGFVLPGHPIANMYFKTLGYNTLSQAGAMASDLKIGHYMKVPPRMTFLYQMLGTTIGAIFNYVINKLIVESKADVLLLPNGNQFWNGAGPQTMNSAAMTWGGIGPMAMFGPHSRYSMVLWAFFIGFLLPVPFWALHKKYPKAGFQYVNIPMIASGYMIMPGSTTSWITCSYIIVIYSQFYLKRRYTAWFAKHNYLISAALDSGTSIMVFLLSMTVQGGGSGVPYPFPTWWGNRQDLAEAGLYPDMCCAKCSS</sequence>
<comment type="similarity">
    <text evidence="2">Belongs to the oligopeptide OPT transporter family.</text>
</comment>
<name>A0A1X0R574_RHIZD</name>
<reference evidence="11" key="1">
    <citation type="journal article" date="2016" name="Proc. Natl. Acad. Sci. U.S.A.">
        <title>Lipid metabolic changes in an early divergent fungus govern the establishment of a mutualistic symbiosis with endobacteria.</title>
        <authorList>
            <person name="Lastovetsky O.A."/>
            <person name="Gaspar M.L."/>
            <person name="Mondo S.J."/>
            <person name="LaButti K.M."/>
            <person name="Sandor L."/>
            <person name="Grigoriev I.V."/>
            <person name="Henry S.A."/>
            <person name="Pawlowska T.E."/>
        </authorList>
    </citation>
    <scope>NUCLEOTIDE SEQUENCE [LARGE SCALE GENOMIC DNA]</scope>
    <source>
        <strain evidence="11">ATCC 52814</strain>
    </source>
</reference>
<keyword evidence="4 10" id="KW-0812">Transmembrane</keyword>
<dbReference type="NCBIfam" id="TIGR00728">
    <property type="entry name" value="OPT_sfam"/>
    <property type="match status" value="1"/>
</dbReference>
<feature type="transmembrane region" description="Helical" evidence="10">
    <location>
        <begin position="558"/>
        <end position="575"/>
    </location>
</feature>
<feature type="transmembrane region" description="Helical" evidence="10">
    <location>
        <begin position="666"/>
        <end position="692"/>
    </location>
</feature>
<evidence type="ECO:0000256" key="9">
    <source>
        <dbReference type="SAM" id="MobiDB-lite"/>
    </source>
</evidence>
<protein>
    <submittedName>
        <fullName evidence="11">OPT family small oligopeptide transporter</fullName>
    </submittedName>
</protein>
<dbReference type="AlphaFoldDB" id="A0A1X0R574"/>
<feature type="transmembrane region" description="Helical" evidence="10">
    <location>
        <begin position="448"/>
        <end position="466"/>
    </location>
</feature>
<feature type="transmembrane region" description="Helical" evidence="10">
    <location>
        <begin position="79"/>
        <end position="97"/>
    </location>
</feature>
<feature type="transmembrane region" description="Helical" evidence="10">
    <location>
        <begin position="506"/>
        <end position="526"/>
    </location>
</feature>
<comment type="subcellular location">
    <subcellularLocation>
        <location evidence="1">Membrane</location>
        <topology evidence="1">Multi-pass membrane protein</topology>
    </subcellularLocation>
</comment>
<keyword evidence="3" id="KW-0813">Transport</keyword>
<keyword evidence="8 10" id="KW-0472">Membrane</keyword>
<dbReference type="Proteomes" id="UP000242414">
    <property type="component" value="Unassembled WGS sequence"/>
</dbReference>
<keyword evidence="6" id="KW-0653">Protein transport</keyword>
<accession>A0A1X0R574</accession>
<dbReference type="Pfam" id="PF03169">
    <property type="entry name" value="OPT"/>
    <property type="match status" value="1"/>
</dbReference>
<dbReference type="InterPro" id="IPR004648">
    <property type="entry name" value="Oligpept_transpt"/>
</dbReference>
<evidence type="ECO:0000313" key="11">
    <source>
        <dbReference type="EMBL" id="ORE07088.1"/>
    </source>
</evidence>
<dbReference type="VEuPathDB" id="FungiDB:BCV72DRAFT_290876"/>
<feature type="transmembrane region" description="Helical" evidence="10">
    <location>
        <begin position="149"/>
        <end position="166"/>
    </location>
</feature>
<evidence type="ECO:0000256" key="6">
    <source>
        <dbReference type="ARBA" id="ARBA00022927"/>
    </source>
</evidence>
<feature type="transmembrane region" description="Helical" evidence="10">
    <location>
        <begin position="178"/>
        <end position="197"/>
    </location>
</feature>
<gene>
    <name evidence="11" type="ORF">BCV72DRAFT_290876</name>
</gene>
<evidence type="ECO:0000256" key="4">
    <source>
        <dbReference type="ARBA" id="ARBA00022692"/>
    </source>
</evidence>
<dbReference type="EMBL" id="KV921910">
    <property type="protein sequence ID" value="ORE07088.1"/>
    <property type="molecule type" value="Genomic_DNA"/>
</dbReference>
<evidence type="ECO:0000256" key="1">
    <source>
        <dbReference type="ARBA" id="ARBA00004141"/>
    </source>
</evidence>
<organism evidence="11">
    <name type="scientific">Rhizopus microsporus var. microsporus</name>
    <dbReference type="NCBI Taxonomy" id="86635"/>
    <lineage>
        <taxon>Eukaryota</taxon>
        <taxon>Fungi</taxon>
        <taxon>Fungi incertae sedis</taxon>
        <taxon>Mucoromycota</taxon>
        <taxon>Mucoromycotina</taxon>
        <taxon>Mucoromycetes</taxon>
        <taxon>Mucorales</taxon>
        <taxon>Mucorineae</taxon>
        <taxon>Rhizopodaceae</taxon>
        <taxon>Rhizopus</taxon>
    </lineage>
</organism>
<feature type="compositionally biased region" description="Basic and acidic residues" evidence="9">
    <location>
        <begin position="8"/>
        <end position="30"/>
    </location>
</feature>
<feature type="transmembrane region" description="Helical" evidence="10">
    <location>
        <begin position="238"/>
        <end position="256"/>
    </location>
</feature>
<dbReference type="InterPro" id="IPR004813">
    <property type="entry name" value="OPT"/>
</dbReference>
<dbReference type="GO" id="GO:0016020">
    <property type="term" value="C:membrane"/>
    <property type="evidence" value="ECO:0007669"/>
    <property type="project" value="UniProtKB-SubCell"/>
</dbReference>
<feature type="transmembrane region" description="Helical" evidence="10">
    <location>
        <begin position="203"/>
        <end position="226"/>
    </location>
</feature>
<evidence type="ECO:0000256" key="8">
    <source>
        <dbReference type="ARBA" id="ARBA00023136"/>
    </source>
</evidence>
<feature type="region of interest" description="Disordered" evidence="9">
    <location>
        <begin position="1"/>
        <end position="52"/>
    </location>
</feature>
<keyword evidence="7 10" id="KW-1133">Transmembrane helix</keyword>
<evidence type="ECO:0000256" key="3">
    <source>
        <dbReference type="ARBA" id="ARBA00022448"/>
    </source>
</evidence>
<evidence type="ECO:0000256" key="5">
    <source>
        <dbReference type="ARBA" id="ARBA00022856"/>
    </source>
</evidence>
<feature type="transmembrane region" description="Helical" evidence="10">
    <location>
        <begin position="316"/>
        <end position="334"/>
    </location>
</feature>
<evidence type="ECO:0000256" key="2">
    <source>
        <dbReference type="ARBA" id="ARBA00008807"/>
    </source>
</evidence>
<dbReference type="GO" id="GO:0035673">
    <property type="term" value="F:oligopeptide transmembrane transporter activity"/>
    <property type="evidence" value="ECO:0007669"/>
    <property type="project" value="InterPro"/>
</dbReference>
<proteinExistence type="inferred from homology"/>
<dbReference type="PANTHER" id="PTHR22601">
    <property type="entry name" value="ISP4 LIKE PROTEIN"/>
    <property type="match status" value="1"/>
</dbReference>
<feature type="compositionally biased region" description="Basic and acidic residues" evidence="9">
    <location>
        <begin position="37"/>
        <end position="52"/>
    </location>
</feature>
<keyword evidence="5" id="KW-0571">Peptide transport</keyword>